<sequence length="506" mass="55706">MSRWELAGFPGRVEIANYLTQEHTSQYRLIVDVLFDAQEVALTGIGRDELLTALQDRIEAAVGGLQARELTMPPVLDLDARMHQLEQWGVVHSWQDRARTEADFVRSRDRYQLTPEAADLHGWLRQRGDDHSAMASAAAFAPAVIADRLDDMLGAASVKDYPAAAQAWSQVRTTLKNMADAARIWQSRLASALAGTPDEGKITQLRDTVMSYITVWGAGIDTYTARIRNAVQRLDDMGPQLWREVAVVGLDPEAREETISTMAEVHHAGVDTLRAWFATSDNQAARLRRQVRDAVTPLLRGTRALLSTGGHITRQAELFRVAAVIDSATDDQEAWRVWCQATGQWSARHLPGEPADPPVGVARTSFWEAPPVSIDAVARQRSRSTSGGPPAQVPNRRSARDQARRLLEKQRREQSAAERELLARSGTPLSTWTPLGAGEAELFWGVLTAVASARTANDAEVRRVTTADGRWLVIAHPPARPDDSARVRTPGGDIVCGDWTLELIPA</sequence>
<organism evidence="3 4">
    <name type="scientific">Saccharopolyspora antimicrobica</name>
    <dbReference type="NCBI Taxonomy" id="455193"/>
    <lineage>
        <taxon>Bacteria</taxon>
        <taxon>Bacillati</taxon>
        <taxon>Actinomycetota</taxon>
        <taxon>Actinomycetes</taxon>
        <taxon>Pseudonocardiales</taxon>
        <taxon>Pseudonocardiaceae</taxon>
        <taxon>Saccharopolyspora</taxon>
    </lineage>
</organism>
<name>A0A1I5AT97_9PSEU</name>
<dbReference type="Proteomes" id="UP000199398">
    <property type="component" value="Unassembled WGS sequence"/>
</dbReference>
<dbReference type="InterPro" id="IPR013493">
    <property type="entry name" value="CHP02677"/>
</dbReference>
<feature type="compositionally biased region" description="Basic and acidic residues" evidence="1">
    <location>
        <begin position="398"/>
        <end position="412"/>
    </location>
</feature>
<gene>
    <name evidence="2" type="ORF">ATL45_4727</name>
    <name evidence="3" type="ORF">SAMN05421805_1062</name>
</gene>
<proteinExistence type="predicted"/>
<keyword evidence="5" id="KW-1185">Reference proteome</keyword>
<evidence type="ECO:0000313" key="4">
    <source>
        <dbReference type="Proteomes" id="UP000199398"/>
    </source>
</evidence>
<evidence type="ECO:0000313" key="5">
    <source>
        <dbReference type="Proteomes" id="UP000270697"/>
    </source>
</evidence>
<evidence type="ECO:0000313" key="3">
    <source>
        <dbReference type="EMBL" id="SFN65756.1"/>
    </source>
</evidence>
<reference evidence="3 4" key="1">
    <citation type="submission" date="2016-10" db="EMBL/GenBank/DDBJ databases">
        <authorList>
            <person name="de Groot N.N."/>
        </authorList>
    </citation>
    <scope>NUCLEOTIDE SEQUENCE [LARGE SCALE GENOMIC DNA]</scope>
    <source>
        <strain evidence="3 4">CPCC 201259</strain>
    </source>
</reference>
<dbReference type="EMBL" id="FOUP01000006">
    <property type="protein sequence ID" value="SFN65756.1"/>
    <property type="molecule type" value="Genomic_DNA"/>
</dbReference>
<evidence type="ECO:0000313" key="2">
    <source>
        <dbReference type="EMBL" id="RKT86361.1"/>
    </source>
</evidence>
<accession>A0A1I5AT97</accession>
<dbReference type="EMBL" id="RBXX01000002">
    <property type="protein sequence ID" value="RKT86361.1"/>
    <property type="molecule type" value="Genomic_DNA"/>
</dbReference>
<protein>
    <submittedName>
        <fullName evidence="3">TIGR02677 family protein</fullName>
    </submittedName>
    <submittedName>
        <fullName evidence="2">Uncharacterized protein (TIGR02677 family)</fullName>
    </submittedName>
</protein>
<dbReference type="Pfam" id="PF09660">
    <property type="entry name" value="DUF2397"/>
    <property type="match status" value="1"/>
</dbReference>
<reference evidence="2 5" key="2">
    <citation type="submission" date="2018-10" db="EMBL/GenBank/DDBJ databases">
        <title>Sequencing the genomes of 1000 actinobacteria strains.</title>
        <authorList>
            <person name="Klenk H.-P."/>
        </authorList>
    </citation>
    <scope>NUCLEOTIDE SEQUENCE [LARGE SCALE GENOMIC DNA]</scope>
    <source>
        <strain evidence="2 5">DSM 45119</strain>
    </source>
</reference>
<dbReference type="STRING" id="455193.SAMN05421805_1062"/>
<dbReference type="AlphaFoldDB" id="A0A1I5AT97"/>
<dbReference type="Proteomes" id="UP000270697">
    <property type="component" value="Unassembled WGS sequence"/>
</dbReference>
<evidence type="ECO:0000256" key="1">
    <source>
        <dbReference type="SAM" id="MobiDB-lite"/>
    </source>
</evidence>
<feature type="region of interest" description="Disordered" evidence="1">
    <location>
        <begin position="377"/>
        <end position="412"/>
    </location>
</feature>